<dbReference type="STRING" id="1121448.DGI_3309"/>
<keyword evidence="1" id="KW-1133">Transmembrane helix</keyword>
<proteinExistence type="predicted"/>
<keyword evidence="1" id="KW-0812">Transmembrane</keyword>
<dbReference type="Proteomes" id="UP000016587">
    <property type="component" value="Chromosome"/>
</dbReference>
<dbReference type="KEGG" id="dgg:DGI_3309"/>
<evidence type="ECO:0000256" key="1">
    <source>
        <dbReference type="SAM" id="Phobius"/>
    </source>
</evidence>
<feature type="transmembrane region" description="Helical" evidence="1">
    <location>
        <begin position="44"/>
        <end position="61"/>
    </location>
</feature>
<feature type="transmembrane region" description="Helical" evidence="1">
    <location>
        <begin position="12"/>
        <end position="32"/>
    </location>
</feature>
<organism evidence="2 3">
    <name type="scientific">Megalodesulfovibrio gigas (strain ATCC 19364 / DSM 1382 / NCIMB 9332 / VKM B-1759)</name>
    <name type="common">Desulfovibrio gigas</name>
    <dbReference type="NCBI Taxonomy" id="1121448"/>
    <lineage>
        <taxon>Bacteria</taxon>
        <taxon>Pseudomonadati</taxon>
        <taxon>Thermodesulfobacteriota</taxon>
        <taxon>Desulfovibrionia</taxon>
        <taxon>Desulfovibrionales</taxon>
        <taxon>Desulfovibrionaceae</taxon>
        <taxon>Megalodesulfovibrio</taxon>
    </lineage>
</organism>
<keyword evidence="3" id="KW-1185">Reference proteome</keyword>
<reference evidence="2 3" key="1">
    <citation type="journal article" date="2013" name="J. Bacteriol.">
        <title>Roles of HynAB and Ech, the only two hydrogenases found in the model sulfate reducer Desulfovibrio gigas.</title>
        <authorList>
            <person name="Morais-Silva F.O."/>
            <person name="Santos C.I."/>
            <person name="Rodrigues R."/>
            <person name="Pereira I.A."/>
            <person name="Rodrigues-Pousada C."/>
        </authorList>
    </citation>
    <scope>NUCLEOTIDE SEQUENCE [LARGE SCALE GENOMIC DNA]</scope>
    <source>
        <strain evidence="3">ATCC 19364 / DSM 1382 / NCIMB 9332 / VKM B-1759</strain>
    </source>
</reference>
<reference evidence="3" key="2">
    <citation type="submission" date="2013-07" db="EMBL/GenBank/DDBJ databases">
        <authorList>
            <person name="Morais-Silva F.O."/>
            <person name="Rezende A.M."/>
            <person name="Pimentel C."/>
            <person name="Resende D.M."/>
            <person name="Santos C.I."/>
            <person name="Clemente C."/>
            <person name="de Oliveira L.M."/>
            <person name="da Silva S.M."/>
            <person name="Costa D.A."/>
            <person name="Varela-Raposo A."/>
            <person name="Horacio E.C.A."/>
            <person name="Matos M."/>
            <person name="Flores O."/>
            <person name="Ruiz J.C."/>
            <person name="Rodrigues-Pousada C."/>
        </authorList>
    </citation>
    <scope>NUCLEOTIDE SEQUENCE [LARGE SCALE GENOMIC DNA]</scope>
    <source>
        <strain evidence="3">ATCC 19364 / DSM 1382 / NCIMB 9332 / VKM B-1759</strain>
    </source>
</reference>
<accession>T2GEH5</accession>
<dbReference type="HOGENOM" id="CLU_2464028_0_0_7"/>
<dbReference type="AlphaFoldDB" id="T2GEH5"/>
<dbReference type="EMBL" id="CP006585">
    <property type="protein sequence ID" value="AGW15005.1"/>
    <property type="molecule type" value="Genomic_DNA"/>
</dbReference>
<keyword evidence="1" id="KW-0472">Membrane</keyword>
<name>T2GEH5_MEGG1</name>
<sequence>MLLAKFFHGKIPGNNILFILITPLFQIFMMYFRRTLPPPVEISKKALIVLTALRAFTFLRFSRLTATRQMIDSETSAPFPLHYLAIHH</sequence>
<gene>
    <name evidence="2" type="ORF">DGI_3309</name>
</gene>
<dbReference type="PATRIC" id="fig|1121448.10.peg.3262"/>
<protein>
    <submittedName>
        <fullName evidence="2">Uncharacterized protein</fullName>
    </submittedName>
</protein>
<evidence type="ECO:0000313" key="3">
    <source>
        <dbReference type="Proteomes" id="UP000016587"/>
    </source>
</evidence>
<evidence type="ECO:0000313" key="2">
    <source>
        <dbReference type="EMBL" id="AGW15005.1"/>
    </source>
</evidence>